<dbReference type="Proteomes" id="UP000824120">
    <property type="component" value="Chromosome 1"/>
</dbReference>
<gene>
    <name evidence="1" type="ORF">H5410_002384</name>
</gene>
<dbReference type="AlphaFoldDB" id="A0A9J6B258"/>
<reference evidence="1 2" key="1">
    <citation type="submission" date="2020-09" db="EMBL/GenBank/DDBJ databases">
        <title>De no assembly of potato wild relative species, Solanum commersonii.</title>
        <authorList>
            <person name="Cho K."/>
        </authorList>
    </citation>
    <scope>NUCLEOTIDE SEQUENCE [LARGE SCALE GENOMIC DNA]</scope>
    <source>
        <strain evidence="1">LZ3.2</strain>
        <tissue evidence="1">Leaf</tissue>
    </source>
</reference>
<sequence>MGEEPLGMGAQVVAGITDNMWNKATSCIRKLRLRRGRKRKLKIVYNMTKAKLSYILALRWRL</sequence>
<proteinExistence type="predicted"/>
<keyword evidence="2" id="KW-1185">Reference proteome</keyword>
<organism evidence="1 2">
    <name type="scientific">Solanum commersonii</name>
    <name type="common">Commerson's wild potato</name>
    <name type="synonym">Commerson's nightshade</name>
    <dbReference type="NCBI Taxonomy" id="4109"/>
    <lineage>
        <taxon>Eukaryota</taxon>
        <taxon>Viridiplantae</taxon>
        <taxon>Streptophyta</taxon>
        <taxon>Embryophyta</taxon>
        <taxon>Tracheophyta</taxon>
        <taxon>Spermatophyta</taxon>
        <taxon>Magnoliopsida</taxon>
        <taxon>eudicotyledons</taxon>
        <taxon>Gunneridae</taxon>
        <taxon>Pentapetalae</taxon>
        <taxon>asterids</taxon>
        <taxon>lamiids</taxon>
        <taxon>Solanales</taxon>
        <taxon>Solanaceae</taxon>
        <taxon>Solanoideae</taxon>
        <taxon>Solaneae</taxon>
        <taxon>Solanum</taxon>
    </lineage>
</organism>
<evidence type="ECO:0000313" key="2">
    <source>
        <dbReference type="Proteomes" id="UP000824120"/>
    </source>
</evidence>
<protein>
    <submittedName>
        <fullName evidence="1">Uncharacterized protein</fullName>
    </submittedName>
</protein>
<dbReference type="EMBL" id="JACXVP010000001">
    <property type="protein sequence ID" value="KAG5630667.1"/>
    <property type="molecule type" value="Genomic_DNA"/>
</dbReference>
<comment type="caution">
    <text evidence="1">The sequence shown here is derived from an EMBL/GenBank/DDBJ whole genome shotgun (WGS) entry which is preliminary data.</text>
</comment>
<evidence type="ECO:0000313" key="1">
    <source>
        <dbReference type="EMBL" id="KAG5630667.1"/>
    </source>
</evidence>
<name>A0A9J6B258_SOLCO</name>
<accession>A0A9J6B258</accession>